<name>A0A1F5PKV9_9BACT</name>
<dbReference type="AlphaFoldDB" id="A0A1F5PKV9"/>
<dbReference type="CDD" id="cd04179">
    <property type="entry name" value="DPM_DPG-synthase_like"/>
    <property type="match status" value="1"/>
</dbReference>
<protein>
    <recommendedName>
        <fullName evidence="1">Glycosyltransferase 2-like domain-containing protein</fullName>
    </recommendedName>
</protein>
<dbReference type="Proteomes" id="UP000177682">
    <property type="component" value="Unassembled WGS sequence"/>
</dbReference>
<gene>
    <name evidence="2" type="ORF">A3E29_02040</name>
</gene>
<evidence type="ECO:0000259" key="1">
    <source>
        <dbReference type="Pfam" id="PF00535"/>
    </source>
</evidence>
<dbReference type="SUPFAM" id="SSF53448">
    <property type="entry name" value="Nucleotide-diphospho-sugar transferases"/>
    <property type="match status" value="1"/>
</dbReference>
<dbReference type="Gene3D" id="3.90.550.10">
    <property type="entry name" value="Spore Coat Polysaccharide Biosynthesis Protein SpsA, Chain A"/>
    <property type="match status" value="1"/>
</dbReference>
<organism evidence="2 3">
    <name type="scientific">Candidatus Doudnabacteria bacterium RIFCSPHIGHO2_12_FULL_48_16</name>
    <dbReference type="NCBI Taxonomy" id="1817838"/>
    <lineage>
        <taxon>Bacteria</taxon>
        <taxon>Candidatus Doudnaibacteriota</taxon>
    </lineage>
</organism>
<reference evidence="2 3" key="1">
    <citation type="journal article" date="2016" name="Nat. Commun.">
        <title>Thousands of microbial genomes shed light on interconnected biogeochemical processes in an aquifer system.</title>
        <authorList>
            <person name="Anantharaman K."/>
            <person name="Brown C.T."/>
            <person name="Hug L.A."/>
            <person name="Sharon I."/>
            <person name="Castelle C.J."/>
            <person name="Probst A.J."/>
            <person name="Thomas B.C."/>
            <person name="Singh A."/>
            <person name="Wilkins M.J."/>
            <person name="Karaoz U."/>
            <person name="Brodie E.L."/>
            <person name="Williams K.H."/>
            <person name="Hubbard S.S."/>
            <person name="Banfield J.F."/>
        </authorList>
    </citation>
    <scope>NUCLEOTIDE SEQUENCE [LARGE SCALE GENOMIC DNA]</scope>
</reference>
<evidence type="ECO:0000313" key="3">
    <source>
        <dbReference type="Proteomes" id="UP000177682"/>
    </source>
</evidence>
<dbReference type="InterPro" id="IPR050256">
    <property type="entry name" value="Glycosyltransferase_2"/>
</dbReference>
<dbReference type="Pfam" id="PF00535">
    <property type="entry name" value="Glycos_transf_2"/>
    <property type="match status" value="1"/>
</dbReference>
<proteinExistence type="predicted"/>
<dbReference type="PANTHER" id="PTHR48090">
    <property type="entry name" value="UNDECAPRENYL-PHOSPHATE 4-DEOXY-4-FORMAMIDO-L-ARABINOSE TRANSFERASE-RELATED"/>
    <property type="match status" value="1"/>
</dbReference>
<comment type="caution">
    <text evidence="2">The sequence shown here is derived from an EMBL/GenBank/DDBJ whole genome shotgun (WGS) entry which is preliminary data.</text>
</comment>
<dbReference type="InterPro" id="IPR001173">
    <property type="entry name" value="Glyco_trans_2-like"/>
</dbReference>
<feature type="domain" description="Glycosyltransferase 2-like" evidence="1">
    <location>
        <begin position="15"/>
        <end position="175"/>
    </location>
</feature>
<dbReference type="InterPro" id="IPR029044">
    <property type="entry name" value="Nucleotide-diphossugar_trans"/>
</dbReference>
<accession>A0A1F5PKV9</accession>
<dbReference type="PANTHER" id="PTHR48090:SF7">
    <property type="entry name" value="RFBJ PROTEIN"/>
    <property type="match status" value="1"/>
</dbReference>
<sequence>MSSETSNGVKYQKVSIVIPVYNERATIEQVLAQVRAASTLGLEKEIILVDDCSTDGTREFLATLIDENFKVFLQDKNTGKGGALHYGFEQASGDIVIIQDADLEYDPADIQKILEPFMKNGAEVVYGSRYLQPSVGLKFWHSFFNKLFTQVSNLLIGQKITDIMTCYKAFSRKAIGSFVQKLQSQRFGFEPEVTARVSQAGFRIVEVPVSYRPRSHTEGKHMNLKGQLESLAALIKYSLFG</sequence>
<evidence type="ECO:0000313" key="2">
    <source>
        <dbReference type="EMBL" id="OGE90556.1"/>
    </source>
</evidence>
<dbReference type="EMBL" id="MFEY01000005">
    <property type="protein sequence ID" value="OGE90556.1"/>
    <property type="molecule type" value="Genomic_DNA"/>
</dbReference>